<protein>
    <recommendedName>
        <fullName evidence="6">Transcription antitermination protein NusB</fullName>
    </recommendedName>
    <alternativeName>
        <fullName evidence="6">Antitermination factor NusB</fullName>
    </alternativeName>
</protein>
<evidence type="ECO:0000256" key="3">
    <source>
        <dbReference type="ARBA" id="ARBA00022884"/>
    </source>
</evidence>
<keyword evidence="2 6" id="KW-0889">Transcription antitermination</keyword>
<dbReference type="InterPro" id="IPR011605">
    <property type="entry name" value="NusB_fam"/>
</dbReference>
<keyword evidence="3 6" id="KW-0694">RNA-binding</keyword>
<dbReference type="Gene3D" id="1.10.940.10">
    <property type="entry name" value="NusB-like"/>
    <property type="match status" value="1"/>
</dbReference>
<dbReference type="AlphaFoldDB" id="A0A9D2RDY7"/>
<dbReference type="GO" id="GO:0005829">
    <property type="term" value="C:cytosol"/>
    <property type="evidence" value="ECO:0007669"/>
    <property type="project" value="TreeGrafter"/>
</dbReference>
<gene>
    <name evidence="6 8" type="primary">nusB</name>
    <name evidence="8" type="ORF">H9910_01065</name>
</gene>
<dbReference type="GO" id="GO:0006353">
    <property type="term" value="P:DNA-templated transcription termination"/>
    <property type="evidence" value="ECO:0007669"/>
    <property type="project" value="UniProtKB-UniRule"/>
</dbReference>
<dbReference type="PANTHER" id="PTHR11078">
    <property type="entry name" value="N UTILIZATION SUBSTANCE PROTEIN B-RELATED"/>
    <property type="match status" value="1"/>
</dbReference>
<dbReference type="InterPro" id="IPR006027">
    <property type="entry name" value="NusB_RsmB_TIM44"/>
</dbReference>
<dbReference type="SUPFAM" id="SSF48013">
    <property type="entry name" value="NusB-like"/>
    <property type="match status" value="1"/>
</dbReference>
<evidence type="ECO:0000256" key="1">
    <source>
        <dbReference type="ARBA" id="ARBA00005952"/>
    </source>
</evidence>
<evidence type="ECO:0000256" key="2">
    <source>
        <dbReference type="ARBA" id="ARBA00022814"/>
    </source>
</evidence>
<sequence length="135" mass="15486">MMRSELREHVFKMLFQIEFNDASEMPEHLKYYFEDLENAKDKDKDYIRSKYEAVAARVPEIDELLNQTAEGWKTSRMNKVDLTILRLAVYEMRWDADVPEGVAINEAVELAKKFGGDSSSSFVNGVLGKLAGQES</sequence>
<reference evidence="8" key="1">
    <citation type="journal article" date="2021" name="PeerJ">
        <title>Extensive microbial diversity within the chicken gut microbiome revealed by metagenomics and culture.</title>
        <authorList>
            <person name="Gilroy R."/>
            <person name="Ravi A."/>
            <person name="Getino M."/>
            <person name="Pursley I."/>
            <person name="Horton D.L."/>
            <person name="Alikhan N.F."/>
            <person name="Baker D."/>
            <person name="Gharbi K."/>
            <person name="Hall N."/>
            <person name="Watson M."/>
            <person name="Adriaenssens E.M."/>
            <person name="Foster-Nyarko E."/>
            <person name="Jarju S."/>
            <person name="Secka A."/>
            <person name="Antonio M."/>
            <person name="Oren A."/>
            <person name="Chaudhuri R.R."/>
            <person name="La Ragione R."/>
            <person name="Hildebrand F."/>
            <person name="Pallen M.J."/>
        </authorList>
    </citation>
    <scope>NUCLEOTIDE SEQUENCE</scope>
    <source>
        <strain evidence="8">ChiBcec15-3976</strain>
    </source>
</reference>
<dbReference type="InterPro" id="IPR035926">
    <property type="entry name" value="NusB-like_sf"/>
</dbReference>
<comment type="function">
    <text evidence="6">Involved in transcription antitermination. Required for transcription of ribosomal RNA (rRNA) genes. Binds specifically to the boxA antiterminator sequence of the ribosomal RNA (rrn) operons.</text>
</comment>
<feature type="domain" description="NusB/RsmB/TIM44" evidence="7">
    <location>
        <begin position="6"/>
        <end position="131"/>
    </location>
</feature>
<keyword evidence="5 6" id="KW-0804">Transcription</keyword>
<evidence type="ECO:0000259" key="7">
    <source>
        <dbReference type="Pfam" id="PF01029"/>
    </source>
</evidence>
<evidence type="ECO:0000256" key="6">
    <source>
        <dbReference type="HAMAP-Rule" id="MF_00073"/>
    </source>
</evidence>
<evidence type="ECO:0000256" key="5">
    <source>
        <dbReference type="ARBA" id="ARBA00023163"/>
    </source>
</evidence>
<evidence type="ECO:0000256" key="4">
    <source>
        <dbReference type="ARBA" id="ARBA00023015"/>
    </source>
</evidence>
<dbReference type="GO" id="GO:0031564">
    <property type="term" value="P:transcription antitermination"/>
    <property type="evidence" value="ECO:0007669"/>
    <property type="project" value="UniProtKB-KW"/>
</dbReference>
<reference evidence="8" key="2">
    <citation type="submission" date="2021-04" db="EMBL/GenBank/DDBJ databases">
        <authorList>
            <person name="Gilroy R."/>
        </authorList>
    </citation>
    <scope>NUCLEOTIDE SEQUENCE</scope>
    <source>
        <strain evidence="8">ChiBcec15-3976</strain>
    </source>
</reference>
<name>A0A9D2RDY7_9FIRM</name>
<dbReference type="PANTHER" id="PTHR11078:SF3">
    <property type="entry name" value="ANTITERMINATION NUSB DOMAIN-CONTAINING PROTEIN"/>
    <property type="match status" value="1"/>
</dbReference>
<keyword evidence="4 6" id="KW-0805">Transcription regulation</keyword>
<dbReference type="HAMAP" id="MF_00073">
    <property type="entry name" value="NusB"/>
    <property type="match status" value="1"/>
</dbReference>
<dbReference type="Proteomes" id="UP000823909">
    <property type="component" value="Unassembled WGS sequence"/>
</dbReference>
<dbReference type="Pfam" id="PF01029">
    <property type="entry name" value="NusB"/>
    <property type="match status" value="1"/>
</dbReference>
<comment type="caution">
    <text evidence="8">The sequence shown here is derived from an EMBL/GenBank/DDBJ whole genome shotgun (WGS) entry which is preliminary data.</text>
</comment>
<dbReference type="GO" id="GO:0003723">
    <property type="term" value="F:RNA binding"/>
    <property type="evidence" value="ECO:0007669"/>
    <property type="project" value="UniProtKB-UniRule"/>
</dbReference>
<accession>A0A9D2RDY7</accession>
<evidence type="ECO:0000313" key="8">
    <source>
        <dbReference type="EMBL" id="HJD41591.1"/>
    </source>
</evidence>
<organism evidence="8 9">
    <name type="scientific">Candidatus Mediterraneibacter quadrami</name>
    <dbReference type="NCBI Taxonomy" id="2838684"/>
    <lineage>
        <taxon>Bacteria</taxon>
        <taxon>Bacillati</taxon>
        <taxon>Bacillota</taxon>
        <taxon>Clostridia</taxon>
        <taxon>Lachnospirales</taxon>
        <taxon>Lachnospiraceae</taxon>
        <taxon>Mediterraneibacter</taxon>
    </lineage>
</organism>
<comment type="similarity">
    <text evidence="1 6">Belongs to the NusB family.</text>
</comment>
<dbReference type="EMBL" id="DWUU01000008">
    <property type="protein sequence ID" value="HJD41591.1"/>
    <property type="molecule type" value="Genomic_DNA"/>
</dbReference>
<proteinExistence type="inferred from homology"/>
<evidence type="ECO:0000313" key="9">
    <source>
        <dbReference type="Proteomes" id="UP000823909"/>
    </source>
</evidence>
<dbReference type="NCBIfam" id="TIGR01951">
    <property type="entry name" value="nusB"/>
    <property type="match status" value="1"/>
</dbReference>